<dbReference type="EMBL" id="JABSTQ010011296">
    <property type="protein sequence ID" value="KAG0413071.1"/>
    <property type="molecule type" value="Genomic_DNA"/>
</dbReference>
<evidence type="ECO:0000313" key="2">
    <source>
        <dbReference type="Proteomes" id="UP000805193"/>
    </source>
</evidence>
<proteinExistence type="predicted"/>
<sequence>MASTGRSRLPSQYRTRLQPVRLPSPRLWSSSLVNSQPRVATLQRRRRSLSLLFLFARTSTTRCWDRDVVRCCFGSRVDERTVKRTGWGHGLGPTVPGGLGRDPSGTVISRVGTGGRVLCTLLGGLRQRGPSEHTRYLGLSTGKRIFQWDNNEPDLDFGLTAFASLQQRTRKKKKDKMAAHF</sequence>
<accession>A0AC60P157</accession>
<protein>
    <submittedName>
        <fullName evidence="1">Uncharacterized protein</fullName>
    </submittedName>
</protein>
<gene>
    <name evidence="1" type="ORF">HPB47_009783</name>
</gene>
<reference evidence="1 2" key="1">
    <citation type="journal article" date="2020" name="Cell">
        <title>Large-Scale Comparative Analyses of Tick Genomes Elucidate Their Genetic Diversity and Vector Capacities.</title>
        <authorList>
            <consortium name="Tick Genome and Microbiome Consortium (TIGMIC)"/>
            <person name="Jia N."/>
            <person name="Wang J."/>
            <person name="Shi W."/>
            <person name="Du L."/>
            <person name="Sun Y."/>
            <person name="Zhan W."/>
            <person name="Jiang J.F."/>
            <person name="Wang Q."/>
            <person name="Zhang B."/>
            <person name="Ji P."/>
            <person name="Bell-Sakyi L."/>
            <person name="Cui X.M."/>
            <person name="Yuan T.T."/>
            <person name="Jiang B.G."/>
            <person name="Yang W.F."/>
            <person name="Lam T.T."/>
            <person name="Chang Q.C."/>
            <person name="Ding S.J."/>
            <person name="Wang X.J."/>
            <person name="Zhu J.G."/>
            <person name="Ruan X.D."/>
            <person name="Zhao L."/>
            <person name="Wei J.T."/>
            <person name="Ye R.Z."/>
            <person name="Que T.C."/>
            <person name="Du C.H."/>
            <person name="Zhou Y.H."/>
            <person name="Cheng J.X."/>
            <person name="Dai P.F."/>
            <person name="Guo W.B."/>
            <person name="Han X.H."/>
            <person name="Huang E.J."/>
            <person name="Li L.F."/>
            <person name="Wei W."/>
            <person name="Gao Y.C."/>
            <person name="Liu J.Z."/>
            <person name="Shao H.Z."/>
            <person name="Wang X."/>
            <person name="Wang C.C."/>
            <person name="Yang T.C."/>
            <person name="Huo Q.B."/>
            <person name="Li W."/>
            <person name="Chen H.Y."/>
            <person name="Chen S.E."/>
            <person name="Zhou L.G."/>
            <person name="Ni X.B."/>
            <person name="Tian J.H."/>
            <person name="Sheng Y."/>
            <person name="Liu T."/>
            <person name="Pan Y.S."/>
            <person name="Xia L.Y."/>
            <person name="Li J."/>
            <person name="Zhao F."/>
            <person name="Cao W.C."/>
        </authorList>
    </citation>
    <scope>NUCLEOTIDE SEQUENCE [LARGE SCALE GENOMIC DNA]</scope>
    <source>
        <strain evidence="1">Iper-2018</strain>
    </source>
</reference>
<dbReference type="Proteomes" id="UP000805193">
    <property type="component" value="Unassembled WGS sequence"/>
</dbReference>
<name>A0AC60P157_IXOPE</name>
<comment type="caution">
    <text evidence="1">The sequence shown here is derived from an EMBL/GenBank/DDBJ whole genome shotgun (WGS) entry which is preliminary data.</text>
</comment>
<keyword evidence="2" id="KW-1185">Reference proteome</keyword>
<evidence type="ECO:0000313" key="1">
    <source>
        <dbReference type="EMBL" id="KAG0413071.1"/>
    </source>
</evidence>
<organism evidence="1 2">
    <name type="scientific">Ixodes persulcatus</name>
    <name type="common">Taiga tick</name>
    <dbReference type="NCBI Taxonomy" id="34615"/>
    <lineage>
        <taxon>Eukaryota</taxon>
        <taxon>Metazoa</taxon>
        <taxon>Ecdysozoa</taxon>
        <taxon>Arthropoda</taxon>
        <taxon>Chelicerata</taxon>
        <taxon>Arachnida</taxon>
        <taxon>Acari</taxon>
        <taxon>Parasitiformes</taxon>
        <taxon>Ixodida</taxon>
        <taxon>Ixodoidea</taxon>
        <taxon>Ixodidae</taxon>
        <taxon>Ixodinae</taxon>
        <taxon>Ixodes</taxon>
    </lineage>
</organism>